<dbReference type="STRING" id="1159016.SAMN02927937_02878"/>
<keyword evidence="3" id="KW-1185">Reference proteome</keyword>
<dbReference type="Pfam" id="PF00027">
    <property type="entry name" value="cNMP_binding"/>
    <property type="match status" value="1"/>
</dbReference>
<organism evidence="2 3">
    <name type="scientific">Paenimyroides marinum</name>
    <dbReference type="NCBI Taxonomy" id="1159016"/>
    <lineage>
        <taxon>Bacteria</taxon>
        <taxon>Pseudomonadati</taxon>
        <taxon>Bacteroidota</taxon>
        <taxon>Flavobacteriia</taxon>
        <taxon>Flavobacteriales</taxon>
        <taxon>Flavobacteriaceae</taxon>
        <taxon>Paenimyroides</taxon>
    </lineage>
</organism>
<proteinExistence type="predicted"/>
<dbReference type="InterPro" id="IPR014710">
    <property type="entry name" value="RmlC-like_jellyroll"/>
</dbReference>
<dbReference type="Gene3D" id="2.60.120.10">
    <property type="entry name" value="Jelly Rolls"/>
    <property type="match status" value="1"/>
</dbReference>
<dbReference type="OrthoDB" id="663011at2"/>
<dbReference type="EMBL" id="FNXE01000076">
    <property type="protein sequence ID" value="SEI03517.1"/>
    <property type="molecule type" value="Genomic_DNA"/>
</dbReference>
<keyword evidence="2" id="KW-0418">Kinase</keyword>
<name>A0A1H6MV75_9FLAO</name>
<dbReference type="Proteomes" id="UP000199634">
    <property type="component" value="Unassembled WGS sequence"/>
</dbReference>
<evidence type="ECO:0000313" key="2">
    <source>
        <dbReference type="EMBL" id="SEI03517.1"/>
    </source>
</evidence>
<feature type="domain" description="Cyclic nucleotide-binding" evidence="1">
    <location>
        <begin position="31"/>
        <end position="117"/>
    </location>
</feature>
<dbReference type="AlphaFoldDB" id="A0A1H6MV75"/>
<evidence type="ECO:0000313" key="3">
    <source>
        <dbReference type="Proteomes" id="UP000199634"/>
    </source>
</evidence>
<accession>A0A1H6MV75</accession>
<reference evidence="2 3" key="1">
    <citation type="submission" date="2016-10" db="EMBL/GenBank/DDBJ databases">
        <authorList>
            <person name="de Groot N.N."/>
        </authorList>
    </citation>
    <scope>NUCLEOTIDE SEQUENCE [LARGE SCALE GENOMIC DNA]</scope>
    <source>
        <strain evidence="2 3">CGMCC 1.10825</strain>
    </source>
</reference>
<keyword evidence="2" id="KW-0808">Transferase</keyword>
<dbReference type="SUPFAM" id="SSF51206">
    <property type="entry name" value="cAMP-binding domain-like"/>
    <property type="match status" value="1"/>
</dbReference>
<evidence type="ECO:0000259" key="1">
    <source>
        <dbReference type="PROSITE" id="PS50042"/>
    </source>
</evidence>
<dbReference type="InterPro" id="IPR018490">
    <property type="entry name" value="cNMP-bd_dom_sf"/>
</dbReference>
<protein>
    <submittedName>
        <fullName evidence="2">cAMP-binding domain of CRP or a regulatory subunit of cAMP-dependent protein kinases</fullName>
    </submittedName>
</protein>
<dbReference type="GO" id="GO:0016301">
    <property type="term" value="F:kinase activity"/>
    <property type="evidence" value="ECO:0007669"/>
    <property type="project" value="UniProtKB-KW"/>
</dbReference>
<dbReference type="PROSITE" id="PS50042">
    <property type="entry name" value="CNMP_BINDING_3"/>
    <property type="match status" value="1"/>
</dbReference>
<sequence length="188" mass="22401">MEEIRKYFDTIIQQSDEEWRFFSSKLVRQEFPKKTLLLKSGDTENYLSFIEKGIVRFFVPREENDLTFDFAFENDFVSAYDSFLAQIPSTYNVETLSETIIWRMSYNDLQKIYAETSVGNKIGRYASEALYREKSRRELSLLTDTAEQRYLKLFTEQPKLIQKIPLKYIASYIGITPQALSRIRRRIY</sequence>
<dbReference type="InterPro" id="IPR000595">
    <property type="entry name" value="cNMP-bd_dom"/>
</dbReference>
<dbReference type="RefSeq" id="WP_091102856.1">
    <property type="nucleotide sequence ID" value="NZ_FNXE01000076.1"/>
</dbReference>
<gene>
    <name evidence="2" type="ORF">SAMN02927937_02878</name>
</gene>
<dbReference type="CDD" id="cd00038">
    <property type="entry name" value="CAP_ED"/>
    <property type="match status" value="1"/>
</dbReference>